<accession>A0A0K1PUQ2</accession>
<evidence type="ECO:0000313" key="3">
    <source>
        <dbReference type="Proteomes" id="UP000064967"/>
    </source>
</evidence>
<name>A0A0K1PUQ2_9BACT</name>
<protein>
    <submittedName>
        <fullName evidence="2">Uncharacterized protein</fullName>
    </submittedName>
</protein>
<dbReference type="KEGG" id="llu:AKJ09_03528"/>
<dbReference type="Proteomes" id="UP000064967">
    <property type="component" value="Chromosome"/>
</dbReference>
<feature type="region of interest" description="Disordered" evidence="1">
    <location>
        <begin position="25"/>
        <end position="49"/>
    </location>
</feature>
<evidence type="ECO:0000256" key="1">
    <source>
        <dbReference type="SAM" id="MobiDB-lite"/>
    </source>
</evidence>
<dbReference type="AlphaFoldDB" id="A0A0K1PUQ2"/>
<sequence length="49" mass="5150">MAAHAVLRSERGKYEAASSTIAGVGSFKRTPTKRAECSSQRNARGVALA</sequence>
<evidence type="ECO:0000313" key="2">
    <source>
        <dbReference type="EMBL" id="AKU96864.1"/>
    </source>
</evidence>
<dbReference type="EMBL" id="CP012333">
    <property type="protein sequence ID" value="AKU96864.1"/>
    <property type="molecule type" value="Genomic_DNA"/>
</dbReference>
<reference evidence="2 3" key="1">
    <citation type="submission" date="2015-08" db="EMBL/GenBank/DDBJ databases">
        <authorList>
            <person name="Babu N.S."/>
            <person name="Beckwith C.J."/>
            <person name="Beseler K.G."/>
            <person name="Brison A."/>
            <person name="Carone J.V."/>
            <person name="Caskin T.P."/>
            <person name="Diamond M."/>
            <person name="Durham M.E."/>
            <person name="Foxe J.M."/>
            <person name="Go M."/>
            <person name="Henderson B.A."/>
            <person name="Jones I.B."/>
            <person name="McGettigan J.A."/>
            <person name="Micheletti S.J."/>
            <person name="Nasrallah M.E."/>
            <person name="Ortiz D."/>
            <person name="Piller C.R."/>
            <person name="Privatt S.R."/>
            <person name="Schneider S.L."/>
            <person name="Sharp S."/>
            <person name="Smith T.C."/>
            <person name="Stanton J.D."/>
            <person name="Ullery H.E."/>
            <person name="Wilson R.J."/>
            <person name="Serrano M.G."/>
            <person name="Buck G."/>
            <person name="Lee V."/>
            <person name="Wang Y."/>
            <person name="Carvalho R."/>
            <person name="Voegtly L."/>
            <person name="Shi R."/>
            <person name="Duckworth R."/>
            <person name="Johnson A."/>
            <person name="Loviza R."/>
            <person name="Walstead R."/>
            <person name="Shah Z."/>
            <person name="Kiflezghi M."/>
            <person name="Wade K."/>
            <person name="Ball S.L."/>
            <person name="Bradley K.W."/>
            <person name="Asai D.J."/>
            <person name="Bowman C.A."/>
            <person name="Russell D.A."/>
            <person name="Pope W.H."/>
            <person name="Jacobs-Sera D."/>
            <person name="Hendrix R.W."/>
            <person name="Hatfull G.F."/>
        </authorList>
    </citation>
    <scope>NUCLEOTIDE SEQUENCE [LARGE SCALE GENOMIC DNA]</scope>
    <source>
        <strain evidence="2 3">DSM 27648</strain>
    </source>
</reference>
<gene>
    <name evidence="2" type="ORF">AKJ09_03528</name>
</gene>
<keyword evidence="3" id="KW-1185">Reference proteome</keyword>
<proteinExistence type="predicted"/>
<organism evidence="2 3">
    <name type="scientific">Labilithrix luteola</name>
    <dbReference type="NCBI Taxonomy" id="1391654"/>
    <lineage>
        <taxon>Bacteria</taxon>
        <taxon>Pseudomonadati</taxon>
        <taxon>Myxococcota</taxon>
        <taxon>Polyangia</taxon>
        <taxon>Polyangiales</taxon>
        <taxon>Labilitrichaceae</taxon>
        <taxon>Labilithrix</taxon>
    </lineage>
</organism>